<dbReference type="Proteomes" id="UP000714275">
    <property type="component" value="Unassembled WGS sequence"/>
</dbReference>
<organism evidence="3 4">
    <name type="scientific">Suillus placidus</name>
    <dbReference type="NCBI Taxonomy" id="48579"/>
    <lineage>
        <taxon>Eukaryota</taxon>
        <taxon>Fungi</taxon>
        <taxon>Dikarya</taxon>
        <taxon>Basidiomycota</taxon>
        <taxon>Agaricomycotina</taxon>
        <taxon>Agaricomycetes</taxon>
        <taxon>Agaricomycetidae</taxon>
        <taxon>Boletales</taxon>
        <taxon>Suillineae</taxon>
        <taxon>Suillaceae</taxon>
        <taxon>Suillus</taxon>
    </lineage>
</organism>
<gene>
    <name evidence="3" type="ORF">EV702DRAFT_118304</name>
</gene>
<sequence length="291" mass="32909">MSSLENILELGWVLWGLNYANMAVTTSWAYDSFLTLADEVAFLTQSQWKLAKLLYIVCRYVTCGYLTLEMLVAFQPMMSIHMCQVIYSINTYLGGFIVVCAEAVFLIRVCAIWGFRRSVVVLFSISGLMYVTAATVVLSIIRSPPTITKSPIPVTSCLETGSDKTIIILYVILVAAEIQIWVFALYKVAASYWHRGVRNRLLEQLIHHNMIYLTCGLVFSLGVILTTARLNVSYGFMIVRFLRNWQVTVHAFLVTKMYRGLWRADRRRALLEPDSFSLATFHAAPGVSTQA</sequence>
<dbReference type="Pfam" id="PF20151">
    <property type="entry name" value="DUF6533"/>
    <property type="match status" value="1"/>
</dbReference>
<keyword evidence="1" id="KW-0812">Transmembrane</keyword>
<reference evidence="3" key="1">
    <citation type="journal article" date="2020" name="New Phytol.">
        <title>Comparative genomics reveals dynamic genome evolution in host specialist ectomycorrhizal fungi.</title>
        <authorList>
            <person name="Lofgren L.A."/>
            <person name="Nguyen N.H."/>
            <person name="Vilgalys R."/>
            <person name="Ruytinx J."/>
            <person name="Liao H.L."/>
            <person name="Branco S."/>
            <person name="Kuo A."/>
            <person name="LaButti K."/>
            <person name="Lipzen A."/>
            <person name="Andreopoulos W."/>
            <person name="Pangilinan J."/>
            <person name="Riley R."/>
            <person name="Hundley H."/>
            <person name="Na H."/>
            <person name="Barry K."/>
            <person name="Grigoriev I.V."/>
            <person name="Stajich J.E."/>
            <person name="Kennedy P.G."/>
        </authorList>
    </citation>
    <scope>NUCLEOTIDE SEQUENCE</scope>
    <source>
        <strain evidence="3">DOB743</strain>
    </source>
</reference>
<dbReference type="AlphaFoldDB" id="A0A9P6ZZK0"/>
<keyword evidence="1" id="KW-0472">Membrane</keyword>
<protein>
    <recommendedName>
        <fullName evidence="2">DUF6533 domain-containing protein</fullName>
    </recommendedName>
</protein>
<accession>A0A9P6ZZK0</accession>
<proteinExistence type="predicted"/>
<evidence type="ECO:0000313" key="4">
    <source>
        <dbReference type="Proteomes" id="UP000714275"/>
    </source>
</evidence>
<feature type="transmembrane region" description="Helical" evidence="1">
    <location>
        <begin position="86"/>
        <end position="107"/>
    </location>
</feature>
<dbReference type="InterPro" id="IPR045340">
    <property type="entry name" value="DUF6533"/>
</dbReference>
<comment type="caution">
    <text evidence="3">The sequence shown here is derived from an EMBL/GenBank/DDBJ whole genome shotgun (WGS) entry which is preliminary data.</text>
</comment>
<name>A0A9P6ZZK0_9AGAM</name>
<feature type="transmembrane region" description="Helical" evidence="1">
    <location>
        <begin position="210"/>
        <end position="228"/>
    </location>
</feature>
<feature type="transmembrane region" description="Helical" evidence="1">
    <location>
        <begin position="119"/>
        <end position="141"/>
    </location>
</feature>
<dbReference type="EMBL" id="JABBWD010000013">
    <property type="protein sequence ID" value="KAG1779060.1"/>
    <property type="molecule type" value="Genomic_DNA"/>
</dbReference>
<dbReference type="OrthoDB" id="3049002at2759"/>
<keyword evidence="1" id="KW-1133">Transmembrane helix</keyword>
<evidence type="ECO:0000259" key="2">
    <source>
        <dbReference type="Pfam" id="PF20151"/>
    </source>
</evidence>
<feature type="domain" description="DUF6533" evidence="2">
    <location>
        <begin position="19"/>
        <end position="63"/>
    </location>
</feature>
<feature type="transmembrane region" description="Helical" evidence="1">
    <location>
        <begin position="167"/>
        <end position="189"/>
    </location>
</feature>
<keyword evidence="4" id="KW-1185">Reference proteome</keyword>
<feature type="transmembrane region" description="Helical" evidence="1">
    <location>
        <begin position="53"/>
        <end position="74"/>
    </location>
</feature>
<evidence type="ECO:0000256" key="1">
    <source>
        <dbReference type="SAM" id="Phobius"/>
    </source>
</evidence>
<evidence type="ECO:0000313" key="3">
    <source>
        <dbReference type="EMBL" id="KAG1779060.1"/>
    </source>
</evidence>